<dbReference type="SUPFAM" id="SSF51658">
    <property type="entry name" value="Xylose isomerase-like"/>
    <property type="match status" value="1"/>
</dbReference>
<dbReference type="OrthoDB" id="9787068at2"/>
<gene>
    <name evidence="3" type="ORF">SAMN05444858_10455</name>
</gene>
<dbReference type="AlphaFoldDB" id="A0A1N6VBR1"/>
<reference evidence="3 4" key="1">
    <citation type="submission" date="2017-01" db="EMBL/GenBank/DDBJ databases">
        <authorList>
            <person name="Mah S.A."/>
            <person name="Swanson W.J."/>
            <person name="Moy G.W."/>
            <person name="Vacquier V.D."/>
        </authorList>
    </citation>
    <scope>NUCLEOTIDE SEQUENCE [LARGE SCALE GENOMIC DNA]</scope>
    <source>
        <strain evidence="3 4">DSM 45758</strain>
    </source>
</reference>
<keyword evidence="4" id="KW-1185">Reference proteome</keyword>
<evidence type="ECO:0000313" key="4">
    <source>
        <dbReference type="Proteomes" id="UP000186004"/>
    </source>
</evidence>
<dbReference type="EMBL" id="FTNF01000004">
    <property type="protein sequence ID" value="SIQ75265.1"/>
    <property type="molecule type" value="Genomic_DNA"/>
</dbReference>
<dbReference type="GO" id="GO:0016853">
    <property type="term" value="F:isomerase activity"/>
    <property type="evidence" value="ECO:0007669"/>
    <property type="project" value="UniProtKB-KW"/>
</dbReference>
<dbReference type="Gene3D" id="3.20.20.150">
    <property type="entry name" value="Divalent-metal-dependent TIM barrel enzymes"/>
    <property type="match status" value="1"/>
</dbReference>
<dbReference type="RefSeq" id="WP_076469427.1">
    <property type="nucleotide sequence ID" value="NZ_FTNF01000004.1"/>
</dbReference>
<evidence type="ECO:0000259" key="2">
    <source>
        <dbReference type="Pfam" id="PF01261"/>
    </source>
</evidence>
<dbReference type="PANTHER" id="PTHR12110:SF52">
    <property type="entry name" value="XYLOSE ISOMERASE"/>
    <property type="match status" value="1"/>
</dbReference>
<dbReference type="Pfam" id="PF01261">
    <property type="entry name" value="AP_endonuc_2"/>
    <property type="match status" value="1"/>
</dbReference>
<protein>
    <submittedName>
        <fullName evidence="3">Sugar phosphate isomerase/epimerase</fullName>
    </submittedName>
</protein>
<evidence type="ECO:0000313" key="3">
    <source>
        <dbReference type="EMBL" id="SIQ75265.1"/>
    </source>
</evidence>
<dbReference type="PANTHER" id="PTHR12110">
    <property type="entry name" value="HYDROXYPYRUVATE ISOMERASE"/>
    <property type="match status" value="1"/>
</dbReference>
<feature type="domain" description="Xylose isomerase-like TIM barrel" evidence="2">
    <location>
        <begin position="56"/>
        <end position="286"/>
    </location>
</feature>
<dbReference type="STRING" id="1198245.SAMN05444858_10455"/>
<dbReference type="InterPro" id="IPR013022">
    <property type="entry name" value="Xyl_isomerase-like_TIM-brl"/>
</dbReference>
<proteinExistence type="predicted"/>
<dbReference type="Proteomes" id="UP000186004">
    <property type="component" value="Unassembled WGS sequence"/>
</dbReference>
<sequence length="305" mass="32764">MTGRPARSTVPAVDVPSGRPAEVPTPAPGDARLTRLSLNQKTTERWSVAEAVAGCVRAGLPAIGLWREPVRQIGVPAAARLVADAGLRVSSLCRGGFLTAADPVLRRRALDDNRRAVDEAAELAAACLVMVVGGLPEGSRDLAGARHRMAEGIAELVPYAAERGVRLALEPMHPIFCADRGVLSTLGQALDLAERFPAERVGVVVDTFHVWWDPDVLGQIDRARGRIAGFQVCDWITPLPPDALLSRGMMGDGHIDFPLLRRAVERAGYTGDVEVEIFNADVWAADPDDVVSTLARRYVTHVLPD</sequence>
<dbReference type="InterPro" id="IPR050312">
    <property type="entry name" value="IolE/XylAMocC-like"/>
</dbReference>
<evidence type="ECO:0000256" key="1">
    <source>
        <dbReference type="SAM" id="MobiDB-lite"/>
    </source>
</evidence>
<name>A0A1N6VBR1_9ACTN</name>
<dbReference type="InterPro" id="IPR036237">
    <property type="entry name" value="Xyl_isomerase-like_sf"/>
</dbReference>
<accession>A0A1N6VBR1</accession>
<feature type="region of interest" description="Disordered" evidence="1">
    <location>
        <begin position="1"/>
        <end position="31"/>
    </location>
</feature>
<keyword evidence="3" id="KW-0413">Isomerase</keyword>
<organism evidence="3 4">
    <name type="scientific">Micromonospora avicenniae</name>
    <dbReference type="NCBI Taxonomy" id="1198245"/>
    <lineage>
        <taxon>Bacteria</taxon>
        <taxon>Bacillati</taxon>
        <taxon>Actinomycetota</taxon>
        <taxon>Actinomycetes</taxon>
        <taxon>Micromonosporales</taxon>
        <taxon>Micromonosporaceae</taxon>
        <taxon>Micromonospora</taxon>
    </lineage>
</organism>